<sequence length="262" mass="29801">MDNGNNATTGREIDLLELKDTRFRLPGNVGLFVNDTWLRKLEKMNQATAHVHQPQKPISHNANSLTNTKIQVKTKIMTKDELVNQLSEDKAMPNTNMFLADERTILHCDAQECPLLLAKDFQELFPKQMIHMTNGLTVLTLTQKAQHDMASWSSDVIDEREQLIGNFLIIAKRMCSYLKSNGYWADFIDPASGRAYNDEYTPATFFETDERYRKLGFEIEDLGCCKVIAHSRWGTNAFVGALFTNAPVESEAVQSLVIYMDD</sequence>
<accession>A0A9Q0MD90</accession>
<dbReference type="OMA" id="RWGTNAF"/>
<protein>
    <submittedName>
        <fullName evidence="1">Uncharacterized protein</fullName>
    </submittedName>
</protein>
<dbReference type="OrthoDB" id="10263782at2759"/>
<dbReference type="PANTHER" id="PTHR13192">
    <property type="entry name" value="MY011 PROTEIN"/>
    <property type="match status" value="1"/>
</dbReference>
<dbReference type="AlphaFoldDB" id="A0A9Q0MD90"/>
<dbReference type="GO" id="GO:0005739">
    <property type="term" value="C:mitochondrion"/>
    <property type="evidence" value="ECO:0007669"/>
    <property type="project" value="TreeGrafter"/>
</dbReference>
<reference evidence="1" key="1">
    <citation type="submission" date="2022-12" db="EMBL/GenBank/DDBJ databases">
        <title>Genome assemblies of Blomia tropicalis.</title>
        <authorList>
            <person name="Cui Y."/>
        </authorList>
    </citation>
    <scope>NUCLEOTIDE SEQUENCE</scope>
    <source>
        <tissue evidence="1">Adult mites</tissue>
    </source>
</reference>
<dbReference type="InterPro" id="IPR019362">
    <property type="entry name" value="MMADHC"/>
</dbReference>
<dbReference type="GO" id="GO:0009235">
    <property type="term" value="P:cobalamin metabolic process"/>
    <property type="evidence" value="ECO:0007669"/>
    <property type="project" value="InterPro"/>
</dbReference>
<evidence type="ECO:0000313" key="1">
    <source>
        <dbReference type="EMBL" id="KAJ6221675.1"/>
    </source>
</evidence>
<proteinExistence type="predicted"/>
<keyword evidence="2" id="KW-1185">Reference proteome</keyword>
<dbReference type="Pfam" id="PF10229">
    <property type="entry name" value="MMADHC"/>
    <property type="match status" value="1"/>
</dbReference>
<organism evidence="1 2">
    <name type="scientific">Blomia tropicalis</name>
    <name type="common">Mite</name>
    <dbReference type="NCBI Taxonomy" id="40697"/>
    <lineage>
        <taxon>Eukaryota</taxon>
        <taxon>Metazoa</taxon>
        <taxon>Ecdysozoa</taxon>
        <taxon>Arthropoda</taxon>
        <taxon>Chelicerata</taxon>
        <taxon>Arachnida</taxon>
        <taxon>Acari</taxon>
        <taxon>Acariformes</taxon>
        <taxon>Sarcoptiformes</taxon>
        <taxon>Astigmata</taxon>
        <taxon>Glycyphagoidea</taxon>
        <taxon>Echimyopodidae</taxon>
        <taxon>Blomia</taxon>
    </lineage>
</organism>
<dbReference type="Proteomes" id="UP001142055">
    <property type="component" value="Chromosome 1"/>
</dbReference>
<dbReference type="EMBL" id="JAPWDV010000001">
    <property type="protein sequence ID" value="KAJ6221675.1"/>
    <property type="molecule type" value="Genomic_DNA"/>
</dbReference>
<name>A0A9Q0MD90_BLOTA</name>
<gene>
    <name evidence="1" type="ORF">RDWZM_000220</name>
</gene>
<dbReference type="PANTHER" id="PTHR13192:SF3">
    <property type="entry name" value="COBALAMIN TRAFFICKING PROTEIN CBLD"/>
    <property type="match status" value="1"/>
</dbReference>
<evidence type="ECO:0000313" key="2">
    <source>
        <dbReference type="Proteomes" id="UP001142055"/>
    </source>
</evidence>
<comment type="caution">
    <text evidence="1">The sequence shown here is derived from an EMBL/GenBank/DDBJ whole genome shotgun (WGS) entry which is preliminary data.</text>
</comment>